<gene>
    <name evidence="2" type="ORF">ERS852470_02373</name>
</gene>
<dbReference type="OrthoDB" id="1905159at2"/>
<organism evidence="2 3">
    <name type="scientific">Clostridium disporicum</name>
    <dbReference type="NCBI Taxonomy" id="84024"/>
    <lineage>
        <taxon>Bacteria</taxon>
        <taxon>Bacillati</taxon>
        <taxon>Bacillota</taxon>
        <taxon>Clostridia</taxon>
        <taxon>Eubacteriales</taxon>
        <taxon>Clostridiaceae</taxon>
        <taxon>Clostridium</taxon>
    </lineage>
</organism>
<reference evidence="2 3" key="1">
    <citation type="submission" date="2015-09" db="EMBL/GenBank/DDBJ databases">
        <authorList>
            <consortium name="Pathogen Informatics"/>
        </authorList>
    </citation>
    <scope>NUCLEOTIDE SEQUENCE [LARGE SCALE GENOMIC DNA]</scope>
    <source>
        <strain evidence="2 3">2789STDY5834855</strain>
    </source>
</reference>
<proteinExistence type="predicted"/>
<evidence type="ECO:0000313" key="2">
    <source>
        <dbReference type="EMBL" id="CUO44964.1"/>
    </source>
</evidence>
<dbReference type="GeneID" id="83010775"/>
<dbReference type="EMBL" id="CYZV01000025">
    <property type="protein sequence ID" value="CUO44964.1"/>
    <property type="molecule type" value="Genomic_DNA"/>
</dbReference>
<accession>A0A174J9S3</accession>
<sequence length="158" mass="18257">MDEIFEQLIECDKGKGRVKILQGLAMILVVLSAFFLLSSLVIAIVMLLLAIGAFILSYLSYVEYEYELYNKTITVTKIYNESKRKIVANISMEDVRKVYESTNNTNNKNKVSYYNSKVSGLNIFTFEMNDNRIIELALNEKLKRRISTVFALKIVRQF</sequence>
<evidence type="ECO:0000256" key="1">
    <source>
        <dbReference type="SAM" id="Phobius"/>
    </source>
</evidence>
<name>A0A174J9S3_9CLOT</name>
<protein>
    <submittedName>
        <fullName evidence="2">Uncharacterized protein</fullName>
    </submittedName>
</protein>
<keyword evidence="1" id="KW-0812">Transmembrane</keyword>
<feature type="transmembrane region" description="Helical" evidence="1">
    <location>
        <begin position="20"/>
        <end position="37"/>
    </location>
</feature>
<feature type="transmembrane region" description="Helical" evidence="1">
    <location>
        <begin position="43"/>
        <end position="61"/>
    </location>
</feature>
<dbReference type="RefSeq" id="WP_042394938.1">
    <property type="nucleotide sequence ID" value="NZ_CYYT01000046.1"/>
</dbReference>
<keyword evidence="1" id="KW-1133">Transmembrane helix</keyword>
<evidence type="ECO:0000313" key="3">
    <source>
        <dbReference type="Proteomes" id="UP000095558"/>
    </source>
</evidence>
<dbReference type="AlphaFoldDB" id="A0A174J9S3"/>
<dbReference type="Proteomes" id="UP000095558">
    <property type="component" value="Unassembled WGS sequence"/>
</dbReference>
<keyword evidence="1" id="KW-0472">Membrane</keyword>